<evidence type="ECO:0000313" key="4">
    <source>
        <dbReference type="Proteomes" id="UP001530293"/>
    </source>
</evidence>
<keyword evidence="1" id="KW-0732">Signal</keyword>
<gene>
    <name evidence="3" type="ORF">ACHAWU_002562</name>
</gene>
<dbReference type="EMBL" id="JALLBG020000299">
    <property type="protein sequence ID" value="KAL3756659.1"/>
    <property type="molecule type" value="Genomic_DNA"/>
</dbReference>
<feature type="domain" description="DUF1279" evidence="2">
    <location>
        <begin position="104"/>
        <end position="187"/>
    </location>
</feature>
<sequence length="205" mass="21495">MPRPLRTLPLILAAILAVLDNGVLSFQTSSVQKMSSSSSYASLQHRRIASARRQNSALHIFGSKQEEKVTSSSTAEPSAEETAEKYGLEAGLFQSLKSDNSGATAKSLLAKYGIAYLATSIPLAIISFAICYTLVDNGVDVAGLLAKVGINNVGDAGEKAGTFAIAYAAHKAASPIRFPPTVLLTPVVARLIGKEEVAVEEEGSD</sequence>
<organism evidence="3 4">
    <name type="scientific">Discostella pseudostelligera</name>
    <dbReference type="NCBI Taxonomy" id="259834"/>
    <lineage>
        <taxon>Eukaryota</taxon>
        <taxon>Sar</taxon>
        <taxon>Stramenopiles</taxon>
        <taxon>Ochrophyta</taxon>
        <taxon>Bacillariophyta</taxon>
        <taxon>Coscinodiscophyceae</taxon>
        <taxon>Thalassiosirophycidae</taxon>
        <taxon>Stephanodiscales</taxon>
        <taxon>Stephanodiscaceae</taxon>
        <taxon>Discostella</taxon>
    </lineage>
</organism>
<protein>
    <recommendedName>
        <fullName evidence="2">DUF1279 domain-containing protein</fullName>
    </recommendedName>
</protein>
<feature type="chain" id="PRO_5044746363" description="DUF1279 domain-containing protein" evidence="1">
    <location>
        <begin position="26"/>
        <end position="205"/>
    </location>
</feature>
<dbReference type="Proteomes" id="UP001530293">
    <property type="component" value="Unassembled WGS sequence"/>
</dbReference>
<dbReference type="InterPro" id="IPR009688">
    <property type="entry name" value="FAM210A/B-like_dom"/>
</dbReference>
<feature type="signal peptide" evidence="1">
    <location>
        <begin position="1"/>
        <end position="25"/>
    </location>
</feature>
<reference evidence="3 4" key="1">
    <citation type="submission" date="2024-10" db="EMBL/GenBank/DDBJ databases">
        <title>Updated reference genomes for cyclostephanoid diatoms.</title>
        <authorList>
            <person name="Roberts W.R."/>
            <person name="Alverson A.J."/>
        </authorList>
    </citation>
    <scope>NUCLEOTIDE SEQUENCE [LARGE SCALE GENOMIC DNA]</scope>
    <source>
        <strain evidence="3 4">AJA232-27</strain>
    </source>
</reference>
<accession>A0ABD3M1Q6</accession>
<name>A0ABD3M1Q6_9STRA</name>
<keyword evidence="4" id="KW-1185">Reference proteome</keyword>
<evidence type="ECO:0000313" key="3">
    <source>
        <dbReference type="EMBL" id="KAL3756659.1"/>
    </source>
</evidence>
<dbReference type="Pfam" id="PF06916">
    <property type="entry name" value="FAM210A-B_dom"/>
    <property type="match status" value="1"/>
</dbReference>
<evidence type="ECO:0000259" key="2">
    <source>
        <dbReference type="Pfam" id="PF06916"/>
    </source>
</evidence>
<dbReference type="PANTHER" id="PTHR21377">
    <property type="entry name" value="PROTEIN FAM210B, MITOCHONDRIAL"/>
    <property type="match status" value="1"/>
</dbReference>
<evidence type="ECO:0000256" key="1">
    <source>
        <dbReference type="SAM" id="SignalP"/>
    </source>
</evidence>
<dbReference type="InterPro" id="IPR045866">
    <property type="entry name" value="FAM210A/B-like"/>
</dbReference>
<dbReference type="PANTHER" id="PTHR21377:SF18">
    <property type="entry name" value="DUF1279 DOMAIN-CONTAINING PROTEIN"/>
    <property type="match status" value="1"/>
</dbReference>
<proteinExistence type="predicted"/>
<comment type="caution">
    <text evidence="3">The sequence shown here is derived from an EMBL/GenBank/DDBJ whole genome shotgun (WGS) entry which is preliminary data.</text>
</comment>
<dbReference type="AlphaFoldDB" id="A0ABD3M1Q6"/>